<evidence type="ECO:0000313" key="3">
    <source>
        <dbReference type="Proteomes" id="UP000596742"/>
    </source>
</evidence>
<reference evidence="2" key="1">
    <citation type="submission" date="2018-11" db="EMBL/GenBank/DDBJ databases">
        <authorList>
            <person name="Alioto T."/>
            <person name="Alioto T."/>
        </authorList>
    </citation>
    <scope>NUCLEOTIDE SEQUENCE</scope>
</reference>
<name>A0A8B6DMM7_MYTGA</name>
<organism evidence="2 3">
    <name type="scientific">Mytilus galloprovincialis</name>
    <name type="common">Mediterranean mussel</name>
    <dbReference type="NCBI Taxonomy" id="29158"/>
    <lineage>
        <taxon>Eukaryota</taxon>
        <taxon>Metazoa</taxon>
        <taxon>Spiralia</taxon>
        <taxon>Lophotrochozoa</taxon>
        <taxon>Mollusca</taxon>
        <taxon>Bivalvia</taxon>
        <taxon>Autobranchia</taxon>
        <taxon>Pteriomorphia</taxon>
        <taxon>Mytilida</taxon>
        <taxon>Mytiloidea</taxon>
        <taxon>Mytilidae</taxon>
        <taxon>Mytilinae</taxon>
        <taxon>Mytilus</taxon>
    </lineage>
</organism>
<accession>A0A8B6DMM7</accession>
<evidence type="ECO:0000313" key="2">
    <source>
        <dbReference type="EMBL" id="VDI22560.1"/>
    </source>
</evidence>
<dbReference type="OrthoDB" id="6058384at2759"/>
<comment type="caution">
    <text evidence="2">The sequence shown here is derived from an EMBL/GenBank/DDBJ whole genome shotgun (WGS) entry which is preliminary data.</text>
</comment>
<sequence length="205" mass="24024">MLLLYQVLCMLFFGVVYVTCGSDLCLTQPDYQLQGLDYSRASVRGAISVQQLEQLRKVRSSGIDVTAMLNRLKKYCYKSNFRSSTNRHDDYKPDTYTEPQKGEWVVTSLCDSTPTSTTFKGKWVDQCYLYREWRNWVCPHVKCSERLCNGVQAPNLYTWYVCQPDSYYYIELLLACRVNGKWVLKTKTVWFPRCCGCKKYSWQCV</sequence>
<gene>
    <name evidence="2" type="ORF">MGAL_10B000082</name>
</gene>
<keyword evidence="1" id="KW-0732">Signal</keyword>
<dbReference type="EMBL" id="UYJE01003802">
    <property type="protein sequence ID" value="VDI22560.1"/>
    <property type="molecule type" value="Genomic_DNA"/>
</dbReference>
<feature type="signal peptide" evidence="1">
    <location>
        <begin position="1"/>
        <end position="21"/>
    </location>
</feature>
<dbReference type="AlphaFoldDB" id="A0A8B6DMM7"/>
<dbReference type="Proteomes" id="UP000596742">
    <property type="component" value="Unassembled WGS sequence"/>
</dbReference>
<keyword evidence="3" id="KW-1185">Reference proteome</keyword>
<proteinExistence type="predicted"/>
<protein>
    <submittedName>
        <fullName evidence="2">Uncharacterized protein</fullName>
    </submittedName>
</protein>
<feature type="chain" id="PRO_5032538203" evidence="1">
    <location>
        <begin position="22"/>
        <end position="205"/>
    </location>
</feature>
<evidence type="ECO:0000256" key="1">
    <source>
        <dbReference type="SAM" id="SignalP"/>
    </source>
</evidence>